<evidence type="ECO:0000313" key="1">
    <source>
        <dbReference type="EMBL" id="KAJ1091763.1"/>
    </source>
</evidence>
<reference evidence="1" key="1">
    <citation type="journal article" date="2022" name="bioRxiv">
        <title>Sequencing and chromosome-scale assembly of the giantPleurodeles waltlgenome.</title>
        <authorList>
            <person name="Brown T."/>
            <person name="Elewa A."/>
            <person name="Iarovenko S."/>
            <person name="Subramanian E."/>
            <person name="Araus A.J."/>
            <person name="Petzold A."/>
            <person name="Susuki M."/>
            <person name="Suzuki K.-i.T."/>
            <person name="Hayashi T."/>
            <person name="Toyoda A."/>
            <person name="Oliveira C."/>
            <person name="Osipova E."/>
            <person name="Leigh N.D."/>
            <person name="Simon A."/>
            <person name="Yun M.H."/>
        </authorList>
    </citation>
    <scope>NUCLEOTIDE SEQUENCE</scope>
    <source>
        <strain evidence="1">20211129_DDA</strain>
        <tissue evidence="1">Liver</tissue>
    </source>
</reference>
<comment type="caution">
    <text evidence="1">The sequence shown here is derived from an EMBL/GenBank/DDBJ whole genome shotgun (WGS) entry which is preliminary data.</text>
</comment>
<accession>A0AAV7LL85</accession>
<dbReference type="Proteomes" id="UP001066276">
    <property type="component" value="Chromosome 11"/>
</dbReference>
<dbReference type="AlphaFoldDB" id="A0AAV7LL85"/>
<evidence type="ECO:0000313" key="2">
    <source>
        <dbReference type="Proteomes" id="UP001066276"/>
    </source>
</evidence>
<organism evidence="1 2">
    <name type="scientific">Pleurodeles waltl</name>
    <name type="common">Iberian ribbed newt</name>
    <dbReference type="NCBI Taxonomy" id="8319"/>
    <lineage>
        <taxon>Eukaryota</taxon>
        <taxon>Metazoa</taxon>
        <taxon>Chordata</taxon>
        <taxon>Craniata</taxon>
        <taxon>Vertebrata</taxon>
        <taxon>Euteleostomi</taxon>
        <taxon>Amphibia</taxon>
        <taxon>Batrachia</taxon>
        <taxon>Caudata</taxon>
        <taxon>Salamandroidea</taxon>
        <taxon>Salamandridae</taxon>
        <taxon>Pleurodelinae</taxon>
        <taxon>Pleurodeles</taxon>
    </lineage>
</organism>
<sequence>MPDRTECVTAPGVLSWRYAAGAFLEVRGWCFPGGTRLVLSWRYAAGAFLEVRGWCSPGGTRLAHFGVSARLAGDLAKGRGGIISTSWCFLFAPELRLAAEEQEVGNSGVGQVKEATRFVS</sequence>
<keyword evidence="2" id="KW-1185">Reference proteome</keyword>
<dbReference type="EMBL" id="JANPWB010000015">
    <property type="protein sequence ID" value="KAJ1091763.1"/>
    <property type="molecule type" value="Genomic_DNA"/>
</dbReference>
<gene>
    <name evidence="1" type="ORF">NDU88_004880</name>
</gene>
<proteinExistence type="predicted"/>
<protein>
    <submittedName>
        <fullName evidence="1">Uncharacterized protein</fullName>
    </submittedName>
</protein>
<name>A0AAV7LL85_PLEWA</name>